<dbReference type="Proteomes" id="UP001253193">
    <property type="component" value="Unassembled WGS sequence"/>
</dbReference>
<dbReference type="RefSeq" id="WP_311020319.1">
    <property type="nucleotide sequence ID" value="NZ_JAUHGG010000003.1"/>
</dbReference>
<evidence type="ECO:0000313" key="2">
    <source>
        <dbReference type="Proteomes" id="UP001253193"/>
    </source>
</evidence>
<reference evidence="1" key="1">
    <citation type="submission" date="2023-06" db="EMBL/GenBank/DDBJ databases">
        <title>Genomic Diversity of Vibrio spp. and Metagenomic Analysis of Pathogens in Florida Gulf Coastal Waters Following Hurricane Ian.</title>
        <authorList>
            <person name="Brumfield K.D."/>
        </authorList>
    </citation>
    <scope>NUCLEOTIDE SEQUENCE</scope>
    <source>
        <strain evidence="1">WBS2B-138</strain>
    </source>
</reference>
<proteinExistence type="predicted"/>
<organism evidence="1 2">
    <name type="scientific">Vibrio parahaemolyticus</name>
    <dbReference type="NCBI Taxonomy" id="670"/>
    <lineage>
        <taxon>Bacteria</taxon>
        <taxon>Pseudomonadati</taxon>
        <taxon>Pseudomonadota</taxon>
        <taxon>Gammaproteobacteria</taxon>
        <taxon>Vibrionales</taxon>
        <taxon>Vibrionaceae</taxon>
        <taxon>Vibrio</taxon>
    </lineage>
</organism>
<dbReference type="AlphaFoldDB" id="A0AAW8PYZ5"/>
<accession>A0AAW8PYZ5</accession>
<evidence type="ECO:0000313" key="1">
    <source>
        <dbReference type="EMBL" id="MDS1821432.1"/>
    </source>
</evidence>
<comment type="caution">
    <text evidence="1">The sequence shown here is derived from an EMBL/GenBank/DDBJ whole genome shotgun (WGS) entry which is preliminary data.</text>
</comment>
<name>A0AAW8PYZ5_VIBPH</name>
<sequence length="147" mass="16353">MTPNLLVLVTRAPRDAITAAYPDHTILNDADIFQILNGESTLDGESIKFDDFEKLGAKLEEMGTEGKRILVHSFNPLLPNYLEAGQKVDGKFETDMVACEKRFLIYSGGDFKSLFTIPSIMKKLSCMGLGEAICDTYVCDYIEGMQK</sequence>
<dbReference type="EMBL" id="JAUHGG010000003">
    <property type="protein sequence ID" value="MDS1821432.1"/>
    <property type="molecule type" value="Genomic_DNA"/>
</dbReference>
<gene>
    <name evidence="1" type="ORF">QX249_12240</name>
</gene>
<protein>
    <submittedName>
        <fullName evidence="1">Uncharacterized protein</fullName>
    </submittedName>
</protein>